<keyword evidence="1" id="KW-0812">Transmembrane</keyword>
<dbReference type="RefSeq" id="WP_182666990.1">
    <property type="nucleotide sequence ID" value="NZ_VKHS01000944.1"/>
</dbReference>
<feature type="transmembrane region" description="Helical" evidence="1">
    <location>
        <begin position="29"/>
        <end position="49"/>
    </location>
</feature>
<dbReference type="Proteomes" id="UP000530234">
    <property type="component" value="Unassembled WGS sequence"/>
</dbReference>
<dbReference type="AlphaFoldDB" id="A0A7W3XYS8"/>
<feature type="transmembrane region" description="Helical" evidence="1">
    <location>
        <begin position="61"/>
        <end position="83"/>
    </location>
</feature>
<comment type="caution">
    <text evidence="2">The sequence shown here is derived from an EMBL/GenBank/DDBJ whole genome shotgun (WGS) entry which is preliminary data.</text>
</comment>
<feature type="transmembrane region" description="Helical" evidence="1">
    <location>
        <begin position="129"/>
        <end position="148"/>
    </location>
</feature>
<evidence type="ECO:0000313" key="3">
    <source>
        <dbReference type="Proteomes" id="UP000530234"/>
    </source>
</evidence>
<organism evidence="2 3">
    <name type="scientific">Streptomyces calidiresistens</name>
    <dbReference type="NCBI Taxonomy" id="1485586"/>
    <lineage>
        <taxon>Bacteria</taxon>
        <taxon>Bacillati</taxon>
        <taxon>Actinomycetota</taxon>
        <taxon>Actinomycetes</taxon>
        <taxon>Kitasatosporales</taxon>
        <taxon>Streptomycetaceae</taxon>
        <taxon>Streptomyces</taxon>
    </lineage>
</organism>
<dbReference type="EMBL" id="VKHS01000944">
    <property type="protein sequence ID" value="MBB0232460.1"/>
    <property type="molecule type" value="Genomic_DNA"/>
</dbReference>
<gene>
    <name evidence="2" type="ORF">FOE67_23950</name>
</gene>
<keyword evidence="1" id="KW-1133">Transmembrane helix</keyword>
<feature type="transmembrane region" description="Helical" evidence="1">
    <location>
        <begin position="103"/>
        <end position="122"/>
    </location>
</feature>
<name>A0A7W3XYS8_9ACTN</name>
<evidence type="ECO:0000313" key="2">
    <source>
        <dbReference type="EMBL" id="MBB0232460.1"/>
    </source>
</evidence>
<keyword evidence="3" id="KW-1185">Reference proteome</keyword>
<evidence type="ECO:0000256" key="1">
    <source>
        <dbReference type="SAM" id="Phobius"/>
    </source>
</evidence>
<reference evidence="3" key="1">
    <citation type="submission" date="2019-10" db="EMBL/GenBank/DDBJ databases">
        <title>Streptomyces sp. nov., a novel actinobacterium isolated from alkaline environment.</title>
        <authorList>
            <person name="Golinska P."/>
        </authorList>
    </citation>
    <scope>NUCLEOTIDE SEQUENCE [LARGE SCALE GENOMIC DNA]</scope>
    <source>
        <strain evidence="3">DSM 42108</strain>
    </source>
</reference>
<keyword evidence="1" id="KW-0472">Membrane</keyword>
<proteinExistence type="predicted"/>
<accession>A0A7W3XYS8</accession>
<sequence length="163" mass="16289">MHTLLAAAPAAAPMFVDGNRPDGAFDGEWVGHLGAAGTAFALTFILFIGTRKNADHQIKPIVALFLGFLTSNSLAAAGGAWALPSDLIHQGLAAAGLGSGLGPFGDVGMGSLAIVCIATAWFTRLSSRAAAWLGLVAGVIFVAAGGIWGSVAYVGAQLIGTIG</sequence>
<protein>
    <submittedName>
        <fullName evidence="2">Uncharacterized protein</fullName>
    </submittedName>
</protein>